<dbReference type="Pfam" id="PF00144">
    <property type="entry name" value="Beta-lactamase"/>
    <property type="match status" value="1"/>
</dbReference>
<evidence type="ECO:0000313" key="2">
    <source>
        <dbReference type="EMBL" id="MFC6997827.1"/>
    </source>
</evidence>
<dbReference type="PANTHER" id="PTHR43283:SF18">
    <property type="match status" value="1"/>
</dbReference>
<dbReference type="Gene3D" id="3.40.710.10">
    <property type="entry name" value="DD-peptidase/beta-lactamase superfamily"/>
    <property type="match status" value="1"/>
</dbReference>
<dbReference type="InterPro" id="IPR012338">
    <property type="entry name" value="Beta-lactam/transpept-like"/>
</dbReference>
<dbReference type="InterPro" id="IPR001466">
    <property type="entry name" value="Beta-lactam-related"/>
</dbReference>
<keyword evidence="2" id="KW-0378">Hydrolase</keyword>
<dbReference type="Proteomes" id="UP001596405">
    <property type="component" value="Unassembled WGS sequence"/>
</dbReference>
<evidence type="ECO:0000259" key="1">
    <source>
        <dbReference type="Pfam" id="PF00144"/>
    </source>
</evidence>
<dbReference type="PANTHER" id="PTHR43283">
    <property type="entry name" value="BETA-LACTAMASE-RELATED"/>
    <property type="match status" value="1"/>
</dbReference>
<dbReference type="EC" id="3.-.-.-" evidence="2"/>
<name>A0ABW2DMR1_9BACT</name>
<feature type="domain" description="Beta-lactamase-related" evidence="1">
    <location>
        <begin position="39"/>
        <end position="367"/>
    </location>
</feature>
<sequence>MRNTIKILPIIFFCSHFSFGQHVQLKRLDGRKITSVEIDSTILQLMDKADVTGLALTIINNNKIGYTKAYGFKNNTTKALLDTSTVLYGASFSKAVFAYLSLLLVQEGLLDLDKPLYQYLDKPLTQYENYMELSGDDRWKLITARMCLSHTTGFPNWRFLNAKTGEFDSDGKLAIYFTPGTRYAYSGEGFALLQLAIEKITGRGLDELAEEKVFKPLGMRRTSYVWQPHFENNYAMGHDETETLLGKKKRKKAGGAGSLETTVADYSRFIENIMQGNGLNRRTRKMMLTPQIQIHSKYQFPTITEETTSDNKAIKLSYGLGWGLLSSKFGKAFFKEGHDEGWQHYNINFIDKGISIIIMTNSSNGEKIFKEVLEQLIADTFTPWEWERYLPYNLK</sequence>
<dbReference type="RefSeq" id="WP_066618406.1">
    <property type="nucleotide sequence ID" value="NZ_JBHSYQ010000003.1"/>
</dbReference>
<dbReference type="SUPFAM" id="SSF56601">
    <property type="entry name" value="beta-lactamase/transpeptidase-like"/>
    <property type="match status" value="1"/>
</dbReference>
<accession>A0ABW2DMR1</accession>
<dbReference type="GO" id="GO:0016787">
    <property type="term" value="F:hydrolase activity"/>
    <property type="evidence" value="ECO:0007669"/>
    <property type="project" value="UniProtKB-KW"/>
</dbReference>
<comment type="caution">
    <text evidence="2">The sequence shown here is derived from an EMBL/GenBank/DDBJ whole genome shotgun (WGS) entry which is preliminary data.</text>
</comment>
<organism evidence="2 3">
    <name type="scientific">Rufibacter roseus</name>
    <dbReference type="NCBI Taxonomy" id="1567108"/>
    <lineage>
        <taxon>Bacteria</taxon>
        <taxon>Pseudomonadati</taxon>
        <taxon>Bacteroidota</taxon>
        <taxon>Cytophagia</taxon>
        <taxon>Cytophagales</taxon>
        <taxon>Hymenobacteraceae</taxon>
        <taxon>Rufibacter</taxon>
    </lineage>
</organism>
<reference evidence="3" key="1">
    <citation type="journal article" date="2019" name="Int. J. Syst. Evol. Microbiol.">
        <title>The Global Catalogue of Microorganisms (GCM) 10K type strain sequencing project: providing services to taxonomists for standard genome sequencing and annotation.</title>
        <authorList>
            <consortium name="The Broad Institute Genomics Platform"/>
            <consortium name="The Broad Institute Genome Sequencing Center for Infectious Disease"/>
            <person name="Wu L."/>
            <person name="Ma J."/>
        </authorList>
    </citation>
    <scope>NUCLEOTIDE SEQUENCE [LARGE SCALE GENOMIC DNA]</scope>
    <source>
        <strain evidence="3">CGMCC 4.7393</strain>
    </source>
</reference>
<keyword evidence="3" id="KW-1185">Reference proteome</keyword>
<evidence type="ECO:0000313" key="3">
    <source>
        <dbReference type="Proteomes" id="UP001596405"/>
    </source>
</evidence>
<gene>
    <name evidence="2" type="ORF">ACFQHR_09325</name>
</gene>
<dbReference type="EMBL" id="JBHSYQ010000003">
    <property type="protein sequence ID" value="MFC6997827.1"/>
    <property type="molecule type" value="Genomic_DNA"/>
</dbReference>
<proteinExistence type="predicted"/>
<protein>
    <submittedName>
        <fullName evidence="2">Serine hydrolase domain-containing protein</fullName>
        <ecNumber evidence="2">3.-.-.-</ecNumber>
    </submittedName>
</protein>
<dbReference type="InterPro" id="IPR050789">
    <property type="entry name" value="Diverse_Enzym_Activities"/>
</dbReference>